<keyword evidence="2" id="KW-1185">Reference proteome</keyword>
<protein>
    <submittedName>
        <fullName evidence="1">Uncharacterized protein</fullName>
    </submittedName>
</protein>
<dbReference type="AlphaFoldDB" id="A0AA36E3D8"/>
<evidence type="ECO:0000313" key="1">
    <source>
        <dbReference type="EMBL" id="CAI9280330.1"/>
    </source>
</evidence>
<dbReference type="EMBL" id="OX465080">
    <property type="protein sequence ID" value="CAI9280330.1"/>
    <property type="molecule type" value="Genomic_DNA"/>
</dbReference>
<name>A0AA36E3D8_LACSI</name>
<proteinExistence type="predicted"/>
<evidence type="ECO:0000313" key="2">
    <source>
        <dbReference type="Proteomes" id="UP001177003"/>
    </source>
</evidence>
<gene>
    <name evidence="1" type="ORF">LSALG_LOCUS20083</name>
</gene>
<dbReference type="Proteomes" id="UP001177003">
    <property type="component" value="Chromosome 4"/>
</dbReference>
<accession>A0AA36E3D8</accession>
<sequence>MLPVPAIVSPVFEHDASPIEARFKDQVWLVVKLSPVVGLLLWIPPTRKISVSPIVIEIADIDDLQAVETIDLCRSGIQALWVLTPYLPLFPVIPRQQRILCLWMRLACISLGGVLQPIPFFQKHGPTHEWCQHAFPPATLEALDALSYSHMANDLQYVVAQVTPYLVVSASRLHYMGADLVELAAVKSEHDELAEKVWLLEEERCNFDERYLVLSGEKIVAEAQGVVQVVDRVVENSEFVLGIHYVKVTCVAAGVEKGKQVERMQSVGSTPGSSDLDVVA</sequence>
<organism evidence="1 2">
    <name type="scientific">Lactuca saligna</name>
    <name type="common">Willowleaf lettuce</name>
    <dbReference type="NCBI Taxonomy" id="75948"/>
    <lineage>
        <taxon>Eukaryota</taxon>
        <taxon>Viridiplantae</taxon>
        <taxon>Streptophyta</taxon>
        <taxon>Embryophyta</taxon>
        <taxon>Tracheophyta</taxon>
        <taxon>Spermatophyta</taxon>
        <taxon>Magnoliopsida</taxon>
        <taxon>eudicotyledons</taxon>
        <taxon>Gunneridae</taxon>
        <taxon>Pentapetalae</taxon>
        <taxon>asterids</taxon>
        <taxon>campanulids</taxon>
        <taxon>Asterales</taxon>
        <taxon>Asteraceae</taxon>
        <taxon>Cichorioideae</taxon>
        <taxon>Cichorieae</taxon>
        <taxon>Lactucinae</taxon>
        <taxon>Lactuca</taxon>
    </lineage>
</organism>
<reference evidence="1" key="1">
    <citation type="submission" date="2023-04" db="EMBL/GenBank/DDBJ databases">
        <authorList>
            <person name="Vijverberg K."/>
            <person name="Xiong W."/>
            <person name="Schranz E."/>
        </authorList>
    </citation>
    <scope>NUCLEOTIDE SEQUENCE</scope>
</reference>